<feature type="transmembrane region" description="Helical" evidence="1">
    <location>
        <begin position="234"/>
        <end position="251"/>
    </location>
</feature>
<dbReference type="PANTHER" id="PTHR40465">
    <property type="entry name" value="CHROMOSOME 1, WHOLE GENOME SHOTGUN SEQUENCE"/>
    <property type="match status" value="1"/>
</dbReference>
<dbReference type="HOGENOM" id="CLU_046025_5_3_1"/>
<dbReference type="AlphaFoldDB" id="A0A0D0A1U5"/>
<dbReference type="Pfam" id="PF20152">
    <property type="entry name" value="DUF6534"/>
    <property type="match status" value="1"/>
</dbReference>
<dbReference type="InterPro" id="IPR045339">
    <property type="entry name" value="DUF6534"/>
</dbReference>
<dbReference type="EMBL" id="KN835592">
    <property type="protein sequence ID" value="KIK35741.1"/>
    <property type="molecule type" value="Genomic_DNA"/>
</dbReference>
<gene>
    <name evidence="3" type="ORF">CY34DRAFT_560540</name>
</gene>
<sequence>MSSPAQILLPQVDLGVTFGALYIGVTLSAVLFGLTNVQIFIYVQMHRDTKMSFFKLIVIWLWILDGLHLALVIHCIYYYLVTNYANFNALTEVVWSLKLQVVFDFLIILTVHFSYAYRIWIVSRGRSRVLPTVIICIVVVLSLGISIPVVWVEYQCRVFQNMIAIEWTAYLTLSSMAFADILIASSLCYLLATSRTGFSSTGSFITKLMGYIVSTGCLTSACSMIAVITCAVMPNNFIFVSLEFIVTKLYVNSFMALMNARYYVQTDAASVGLPKLQVRHDVYRPKLRTNTSQDDKLQEDMSDDAVLHTTRPIQTVMVPTMGTMEMHSFSLA</sequence>
<feature type="domain" description="DUF6534" evidence="2">
    <location>
        <begin position="177"/>
        <end position="262"/>
    </location>
</feature>
<proteinExistence type="predicted"/>
<keyword evidence="1" id="KW-1133">Transmembrane helix</keyword>
<accession>A0A0D0A1U5</accession>
<organism evidence="3 4">
    <name type="scientific">Suillus luteus UH-Slu-Lm8-n1</name>
    <dbReference type="NCBI Taxonomy" id="930992"/>
    <lineage>
        <taxon>Eukaryota</taxon>
        <taxon>Fungi</taxon>
        <taxon>Dikarya</taxon>
        <taxon>Basidiomycota</taxon>
        <taxon>Agaricomycotina</taxon>
        <taxon>Agaricomycetes</taxon>
        <taxon>Agaricomycetidae</taxon>
        <taxon>Boletales</taxon>
        <taxon>Suillineae</taxon>
        <taxon>Suillaceae</taxon>
        <taxon>Suillus</taxon>
    </lineage>
</organism>
<reference evidence="4" key="2">
    <citation type="submission" date="2015-01" db="EMBL/GenBank/DDBJ databases">
        <title>Evolutionary Origins and Diversification of the Mycorrhizal Mutualists.</title>
        <authorList>
            <consortium name="DOE Joint Genome Institute"/>
            <consortium name="Mycorrhizal Genomics Consortium"/>
            <person name="Kohler A."/>
            <person name="Kuo A."/>
            <person name="Nagy L.G."/>
            <person name="Floudas D."/>
            <person name="Copeland A."/>
            <person name="Barry K.W."/>
            <person name="Cichocki N."/>
            <person name="Veneault-Fourrey C."/>
            <person name="LaButti K."/>
            <person name="Lindquist E.A."/>
            <person name="Lipzen A."/>
            <person name="Lundell T."/>
            <person name="Morin E."/>
            <person name="Murat C."/>
            <person name="Riley R."/>
            <person name="Ohm R."/>
            <person name="Sun H."/>
            <person name="Tunlid A."/>
            <person name="Henrissat B."/>
            <person name="Grigoriev I.V."/>
            <person name="Hibbett D.S."/>
            <person name="Martin F."/>
        </authorList>
    </citation>
    <scope>NUCLEOTIDE SEQUENCE [LARGE SCALE GENOMIC DNA]</scope>
    <source>
        <strain evidence="4">UH-Slu-Lm8-n1</strain>
    </source>
</reference>
<feature type="transmembrane region" description="Helical" evidence="1">
    <location>
        <begin position="129"/>
        <end position="151"/>
    </location>
</feature>
<keyword evidence="1" id="KW-0812">Transmembrane</keyword>
<evidence type="ECO:0000259" key="2">
    <source>
        <dbReference type="Pfam" id="PF20152"/>
    </source>
</evidence>
<evidence type="ECO:0000313" key="4">
    <source>
        <dbReference type="Proteomes" id="UP000054485"/>
    </source>
</evidence>
<feature type="transmembrane region" description="Helical" evidence="1">
    <location>
        <begin position="204"/>
        <end position="228"/>
    </location>
</feature>
<protein>
    <recommendedName>
        <fullName evidence="2">DUF6534 domain-containing protein</fullName>
    </recommendedName>
</protein>
<dbReference type="InParanoid" id="A0A0D0A1U5"/>
<evidence type="ECO:0000256" key="1">
    <source>
        <dbReference type="SAM" id="Phobius"/>
    </source>
</evidence>
<feature type="transmembrane region" description="Helical" evidence="1">
    <location>
        <begin position="53"/>
        <end position="79"/>
    </location>
</feature>
<reference evidence="3 4" key="1">
    <citation type="submission" date="2014-04" db="EMBL/GenBank/DDBJ databases">
        <authorList>
            <consortium name="DOE Joint Genome Institute"/>
            <person name="Kuo A."/>
            <person name="Ruytinx J."/>
            <person name="Rineau F."/>
            <person name="Colpaert J."/>
            <person name="Kohler A."/>
            <person name="Nagy L.G."/>
            <person name="Floudas D."/>
            <person name="Copeland A."/>
            <person name="Barry K.W."/>
            <person name="Cichocki N."/>
            <person name="Veneault-Fourrey C."/>
            <person name="LaButti K."/>
            <person name="Lindquist E.A."/>
            <person name="Lipzen A."/>
            <person name="Lundell T."/>
            <person name="Morin E."/>
            <person name="Murat C."/>
            <person name="Sun H."/>
            <person name="Tunlid A."/>
            <person name="Henrissat B."/>
            <person name="Grigoriev I.V."/>
            <person name="Hibbett D.S."/>
            <person name="Martin F."/>
            <person name="Nordberg H.P."/>
            <person name="Cantor M.N."/>
            <person name="Hua S.X."/>
        </authorList>
    </citation>
    <scope>NUCLEOTIDE SEQUENCE [LARGE SCALE GENOMIC DNA]</scope>
    <source>
        <strain evidence="3 4">UH-Slu-Lm8-n1</strain>
    </source>
</reference>
<feature type="transmembrane region" description="Helical" evidence="1">
    <location>
        <begin position="171"/>
        <end position="192"/>
    </location>
</feature>
<evidence type="ECO:0000313" key="3">
    <source>
        <dbReference type="EMBL" id="KIK35741.1"/>
    </source>
</evidence>
<dbReference type="PANTHER" id="PTHR40465:SF1">
    <property type="entry name" value="DUF6534 DOMAIN-CONTAINING PROTEIN"/>
    <property type="match status" value="1"/>
</dbReference>
<dbReference type="STRING" id="930992.A0A0D0A1U5"/>
<feature type="transmembrane region" description="Helical" evidence="1">
    <location>
        <begin position="20"/>
        <end position="41"/>
    </location>
</feature>
<feature type="transmembrane region" description="Helical" evidence="1">
    <location>
        <begin position="99"/>
        <end position="117"/>
    </location>
</feature>
<dbReference type="OrthoDB" id="3214861at2759"/>
<keyword evidence="4" id="KW-1185">Reference proteome</keyword>
<dbReference type="Proteomes" id="UP000054485">
    <property type="component" value="Unassembled WGS sequence"/>
</dbReference>
<keyword evidence="1" id="KW-0472">Membrane</keyword>
<name>A0A0D0A1U5_9AGAM</name>